<reference evidence="9" key="1">
    <citation type="submission" date="2021-11" db="EMBL/GenBank/DDBJ databases">
        <title>BS-T2-15 a new species belonging to the Comamonadaceae family isolated from the soil of a French oak forest.</title>
        <authorList>
            <person name="Mieszkin S."/>
            <person name="Alain K."/>
        </authorList>
    </citation>
    <scope>NUCLEOTIDE SEQUENCE</scope>
    <source>
        <strain evidence="9">BS-T2-15</strain>
    </source>
</reference>
<dbReference type="InterPro" id="IPR010067">
    <property type="entry name" value="ABC_SsuA_sub-bd"/>
</dbReference>
<dbReference type="SUPFAM" id="SSF53850">
    <property type="entry name" value="Periplasmic binding protein-like II"/>
    <property type="match status" value="1"/>
</dbReference>
<comment type="caution">
    <text evidence="9">The sequence shown here is derived from an EMBL/GenBank/DDBJ whole genome shotgun (WGS) entry which is preliminary data.</text>
</comment>
<evidence type="ECO:0000313" key="10">
    <source>
        <dbReference type="Proteomes" id="UP001139353"/>
    </source>
</evidence>
<dbReference type="PANTHER" id="PTHR30024:SF42">
    <property type="entry name" value="ALIPHATIC SULFONATES-BINDING PROTEIN-RELATED"/>
    <property type="match status" value="1"/>
</dbReference>
<dbReference type="RefSeq" id="WP_275680844.1">
    <property type="nucleotide sequence ID" value="NZ_JAJLJH010000001.1"/>
</dbReference>
<evidence type="ECO:0000259" key="8">
    <source>
        <dbReference type="SMART" id="SM00062"/>
    </source>
</evidence>
<protein>
    <recommendedName>
        <fullName evidence="6">Putative aliphatic sulfonates-binding protein</fullName>
    </recommendedName>
</protein>
<feature type="chain" id="PRO_5040925094" description="Putative aliphatic sulfonates-binding protein" evidence="7">
    <location>
        <begin position="25"/>
        <end position="310"/>
    </location>
</feature>
<dbReference type="Gene3D" id="3.40.190.10">
    <property type="entry name" value="Periplasmic binding protein-like II"/>
    <property type="match status" value="2"/>
</dbReference>
<evidence type="ECO:0000256" key="6">
    <source>
        <dbReference type="ARBA" id="ARBA00070228"/>
    </source>
</evidence>
<dbReference type="NCBIfam" id="NF008588">
    <property type="entry name" value="PRK11553.1"/>
    <property type="match status" value="1"/>
</dbReference>
<organism evidence="9 10">
    <name type="scientific">Scleromatobacter humisilvae</name>
    <dbReference type="NCBI Taxonomy" id="2897159"/>
    <lineage>
        <taxon>Bacteria</taxon>
        <taxon>Pseudomonadati</taxon>
        <taxon>Pseudomonadota</taxon>
        <taxon>Betaproteobacteria</taxon>
        <taxon>Burkholderiales</taxon>
        <taxon>Sphaerotilaceae</taxon>
        <taxon>Scleromatobacter</taxon>
    </lineage>
</organism>
<evidence type="ECO:0000256" key="3">
    <source>
        <dbReference type="ARBA" id="ARBA00022448"/>
    </source>
</evidence>
<evidence type="ECO:0000256" key="5">
    <source>
        <dbReference type="ARBA" id="ARBA00055538"/>
    </source>
</evidence>
<dbReference type="GO" id="GO:0042597">
    <property type="term" value="C:periplasmic space"/>
    <property type="evidence" value="ECO:0007669"/>
    <property type="project" value="UniProtKB-SubCell"/>
</dbReference>
<feature type="domain" description="Solute-binding protein family 3/N-terminal" evidence="8">
    <location>
        <begin position="28"/>
        <end position="252"/>
    </location>
</feature>
<evidence type="ECO:0000313" key="9">
    <source>
        <dbReference type="EMBL" id="MCK9684822.1"/>
    </source>
</evidence>
<dbReference type="GO" id="GO:0016020">
    <property type="term" value="C:membrane"/>
    <property type="evidence" value="ECO:0007669"/>
    <property type="project" value="InterPro"/>
</dbReference>
<dbReference type="FunFam" id="3.40.190.10:FF:000050">
    <property type="entry name" value="Sulfonate ABC transporter substrate-binding protein"/>
    <property type="match status" value="1"/>
</dbReference>
<name>A0A9X1YFP7_9BURK</name>
<dbReference type="SMART" id="SM00062">
    <property type="entry name" value="PBPb"/>
    <property type="match status" value="1"/>
</dbReference>
<evidence type="ECO:0000256" key="1">
    <source>
        <dbReference type="ARBA" id="ARBA00004418"/>
    </source>
</evidence>
<gene>
    <name evidence="9" type="ORF">LPC04_03780</name>
</gene>
<dbReference type="InterPro" id="IPR001638">
    <property type="entry name" value="Solute-binding_3/MltF_N"/>
</dbReference>
<dbReference type="EMBL" id="JAJLJH010000001">
    <property type="protein sequence ID" value="MCK9684822.1"/>
    <property type="molecule type" value="Genomic_DNA"/>
</dbReference>
<comment type="similarity">
    <text evidence="2">Belongs to the bacterial solute-binding protein SsuA/TauA family.</text>
</comment>
<sequence length="310" mass="33304">MDVTLNRRQALVLVGAAATLSAHAAGADLRIGYQKSSVNLMVVRERKLLESRLPGVATKWVEFPAGPQILEALAVGSLDFGFTGDTPPVFAQAAGKDIWYAGLEPPKPASSAILVPSDSRIRTLADLKGRRVGFQKGSSAHFLVVRAVQKGGLQWSDITPVTLTPSDARAAFERGALDAWGIWDPYYAAAEIDGRARVLSTGVGLTSNNSYYLASRALTRDARTLKALFDSLSEADAWVKSNRSETAHFLAVESGLPLSTTIRFLERRTAGPVTRLKDADIADQQRVADTFAQLGLIPHPVRVADAVLKA</sequence>
<keyword evidence="3" id="KW-0813">Transport</keyword>
<dbReference type="Pfam" id="PF09084">
    <property type="entry name" value="NMT1"/>
    <property type="match status" value="1"/>
</dbReference>
<accession>A0A9X1YFP7</accession>
<dbReference type="AlphaFoldDB" id="A0A9X1YFP7"/>
<keyword evidence="10" id="KW-1185">Reference proteome</keyword>
<evidence type="ECO:0000256" key="2">
    <source>
        <dbReference type="ARBA" id="ARBA00010742"/>
    </source>
</evidence>
<dbReference type="GO" id="GO:0042626">
    <property type="term" value="F:ATPase-coupled transmembrane transporter activity"/>
    <property type="evidence" value="ECO:0007669"/>
    <property type="project" value="InterPro"/>
</dbReference>
<feature type="signal peptide" evidence="7">
    <location>
        <begin position="1"/>
        <end position="24"/>
    </location>
</feature>
<evidence type="ECO:0000256" key="7">
    <source>
        <dbReference type="SAM" id="SignalP"/>
    </source>
</evidence>
<comment type="function">
    <text evidence="5">Part of a binding-protein-dependent transport system for aliphatic sulfonates. Putative binding protein.</text>
</comment>
<dbReference type="PANTHER" id="PTHR30024">
    <property type="entry name" value="ALIPHATIC SULFONATES-BINDING PROTEIN-RELATED"/>
    <property type="match status" value="1"/>
</dbReference>
<proteinExistence type="inferred from homology"/>
<dbReference type="Proteomes" id="UP001139353">
    <property type="component" value="Unassembled WGS sequence"/>
</dbReference>
<keyword evidence="4 7" id="KW-0732">Signal</keyword>
<dbReference type="InterPro" id="IPR015168">
    <property type="entry name" value="SsuA/THI5"/>
</dbReference>
<dbReference type="NCBIfam" id="TIGR01728">
    <property type="entry name" value="SsuA_fam"/>
    <property type="match status" value="1"/>
</dbReference>
<comment type="subcellular location">
    <subcellularLocation>
        <location evidence="1">Periplasm</location>
    </subcellularLocation>
</comment>
<evidence type="ECO:0000256" key="4">
    <source>
        <dbReference type="ARBA" id="ARBA00022729"/>
    </source>
</evidence>